<evidence type="ECO:0000313" key="10">
    <source>
        <dbReference type="EMBL" id="BBO22827.1"/>
    </source>
</evidence>
<evidence type="ECO:0000256" key="8">
    <source>
        <dbReference type="SAM" id="MobiDB-lite"/>
    </source>
</evidence>
<dbReference type="SUPFAM" id="SSF50692">
    <property type="entry name" value="ADC-like"/>
    <property type="match status" value="1"/>
</dbReference>
<feature type="domain" description="4Fe-4S Mo/W bis-MGD-type" evidence="9">
    <location>
        <begin position="21"/>
        <end position="80"/>
    </location>
</feature>
<dbReference type="InterPro" id="IPR009010">
    <property type="entry name" value="Asp_de-COase-like_dom_sf"/>
</dbReference>
<dbReference type="PANTHER" id="PTHR43742:SF6">
    <property type="entry name" value="OXIDOREDUCTASE YYAE-RELATED"/>
    <property type="match status" value="1"/>
</dbReference>
<dbReference type="EMBL" id="AP021858">
    <property type="protein sequence ID" value="BBO22827.1"/>
    <property type="molecule type" value="Genomic_DNA"/>
</dbReference>
<evidence type="ECO:0000256" key="3">
    <source>
        <dbReference type="ARBA" id="ARBA00022505"/>
    </source>
</evidence>
<dbReference type="PROSITE" id="PS51669">
    <property type="entry name" value="4FE4S_MOW_BIS_MGD"/>
    <property type="match status" value="1"/>
</dbReference>
<evidence type="ECO:0000256" key="7">
    <source>
        <dbReference type="ARBA" id="ARBA00023014"/>
    </source>
</evidence>
<keyword evidence="4" id="KW-0479">Metal-binding</keyword>
<dbReference type="InterPro" id="IPR006655">
    <property type="entry name" value="Mopterin_OxRdtase_prok_CS"/>
</dbReference>
<dbReference type="Gene3D" id="3.40.50.12440">
    <property type="match status" value="2"/>
</dbReference>
<dbReference type="Gene3D" id="3.40.50.740">
    <property type="match status" value="1"/>
</dbReference>
<evidence type="ECO:0000256" key="1">
    <source>
        <dbReference type="ARBA" id="ARBA00001942"/>
    </source>
</evidence>
<keyword evidence="3" id="KW-0500">Molybdenum</keyword>
<keyword evidence="7" id="KW-0411">Iron-sulfur</keyword>
<dbReference type="PROSITE" id="PS00932">
    <property type="entry name" value="MOLYBDOPTERIN_PROK_3"/>
    <property type="match status" value="1"/>
</dbReference>
<sequence>MATRHAVPGRTKQAAPSRENQKVVRTTDSPNCTGACGWLATVVDDVIVDLKPAADYPCQEYNPRGCLRGMSMTHLIYGPDRIKTPLIRQGARGEGKWKEATWDEALDHIAEHMKRIIRDHGADHMLLFNQVVGTGYVQKGAQVRMAALLGMSFATAYDFNGDISMGFTHTFGIDCVECETKSWGHAKTAILWSSNVFQTRIPDAKFLTQYAKQRNNCQIYCIDPRCSQTAKGADYWLPINPGTDGALALSMCQVLINEDLVDWDFLKTFTDCATLVRSDNGQRLRASDVGLGGTDEFVVWDEGKDGFFVLPKDTLRLPDGLRPAFRGTRQATIEGKSVEITPVFQLIEDVVSREEYRPEYVETISDIPATTIRKLARDYATQRPSSIIIGMGINHRLHGDLTIRAILLFSALAGAHGKPGESVSIYSGQHHFRLDVSPWWFPEGKRPNNVPMHYFVLGGPTETINPKIKYPKDGFKALFCSHANPLVTEWSAPLKDSIDALDLFVVQDFSMSPTCEYADVVLPCPTFWEKVELVGTSCHPYLQIQNEVVKPQYNSRTEFWIARELVRRVDPTLLKYFDVDEWTAIQKMLDGGGKEVEGITIEQLKEGPVRLKVHDPEVGCDEQFHDFKLFPPRAYPFPEGSQREFLKTGRMEFYKEEDAFTKLGENLPVYKAGFSHLPDEDQKLPFCIMTPHSKWRVHSTHSNNPVLLNLNRKPVIEIHPIDAAARGIHDGDEVEVFNNNGSYRLWALVTEGIKPGVLCTDHAWWHRYLAEGKYHSVHTHQKIKPTHENYYLPAVYAPGQHWKDTRVDVRKVTSKERALDSERRPIGTATRNND</sequence>
<comment type="cofactor">
    <cofactor evidence="1">
        <name>Mo-bis(molybdopterin guanine dinucleotide)</name>
        <dbReference type="ChEBI" id="CHEBI:60539"/>
    </cofactor>
</comment>
<dbReference type="KEGG" id="npy:NPRO_04220"/>
<proteinExistence type="inferred from homology"/>
<dbReference type="InterPro" id="IPR006657">
    <property type="entry name" value="MoPterin_dinucl-bd_dom"/>
</dbReference>
<dbReference type="Pfam" id="PF01568">
    <property type="entry name" value="Molydop_binding"/>
    <property type="match status" value="1"/>
</dbReference>
<gene>
    <name evidence="10" type="ORF">NPRO_04220</name>
</gene>
<evidence type="ECO:0000256" key="5">
    <source>
        <dbReference type="ARBA" id="ARBA00023002"/>
    </source>
</evidence>
<dbReference type="InterPro" id="IPR006963">
    <property type="entry name" value="Mopterin_OxRdtase_4Fe-4S_dom"/>
</dbReference>
<dbReference type="Proteomes" id="UP000662873">
    <property type="component" value="Chromosome"/>
</dbReference>
<dbReference type="SMART" id="SM00926">
    <property type="entry name" value="Molybdop_Fe4S4"/>
    <property type="match status" value="1"/>
</dbReference>
<evidence type="ECO:0000256" key="2">
    <source>
        <dbReference type="ARBA" id="ARBA00010312"/>
    </source>
</evidence>
<evidence type="ECO:0000256" key="6">
    <source>
        <dbReference type="ARBA" id="ARBA00023004"/>
    </source>
</evidence>
<comment type="similarity">
    <text evidence="2">Belongs to the prokaryotic molybdopterin-containing oxidoreductase family.</text>
</comment>
<dbReference type="GO" id="GO:0043546">
    <property type="term" value="F:molybdopterin cofactor binding"/>
    <property type="evidence" value="ECO:0007669"/>
    <property type="project" value="InterPro"/>
</dbReference>
<dbReference type="Pfam" id="PF04879">
    <property type="entry name" value="Molybdop_Fe4S4"/>
    <property type="match status" value="1"/>
</dbReference>
<organism evidence="10 11">
    <name type="scientific">Candidatus Nitrosymbiomonas proteolyticus</name>
    <dbReference type="NCBI Taxonomy" id="2608984"/>
    <lineage>
        <taxon>Bacteria</taxon>
        <taxon>Bacillati</taxon>
        <taxon>Armatimonadota</taxon>
        <taxon>Armatimonadota incertae sedis</taxon>
        <taxon>Candidatus Nitrosymbiomonas</taxon>
    </lineage>
</organism>
<feature type="compositionally biased region" description="Basic and acidic residues" evidence="8">
    <location>
        <begin position="815"/>
        <end position="825"/>
    </location>
</feature>
<dbReference type="GO" id="GO:0046872">
    <property type="term" value="F:metal ion binding"/>
    <property type="evidence" value="ECO:0007669"/>
    <property type="project" value="UniProtKB-KW"/>
</dbReference>
<dbReference type="Gene3D" id="3.40.228.10">
    <property type="entry name" value="Dimethylsulfoxide Reductase, domain 2"/>
    <property type="match status" value="1"/>
</dbReference>
<dbReference type="InterPro" id="IPR050612">
    <property type="entry name" value="Prok_Mopterin_Oxidored"/>
</dbReference>
<protein>
    <submittedName>
        <fullName evidence="10">Molybdopterin oxidoreductase</fullName>
    </submittedName>
</protein>
<dbReference type="GO" id="GO:0016491">
    <property type="term" value="F:oxidoreductase activity"/>
    <property type="evidence" value="ECO:0007669"/>
    <property type="project" value="UniProtKB-KW"/>
</dbReference>
<keyword evidence="5" id="KW-0560">Oxidoreductase</keyword>
<keyword evidence="6" id="KW-0408">Iron</keyword>
<dbReference type="Gene3D" id="2.40.40.20">
    <property type="match status" value="1"/>
</dbReference>
<evidence type="ECO:0000256" key="4">
    <source>
        <dbReference type="ARBA" id="ARBA00022723"/>
    </source>
</evidence>
<dbReference type="SUPFAM" id="SSF53706">
    <property type="entry name" value="Formate dehydrogenase/DMSO reductase, domains 1-3"/>
    <property type="match status" value="1"/>
</dbReference>
<feature type="region of interest" description="Disordered" evidence="8">
    <location>
        <begin position="1"/>
        <end position="27"/>
    </location>
</feature>
<dbReference type="GO" id="GO:0051536">
    <property type="term" value="F:iron-sulfur cluster binding"/>
    <property type="evidence" value="ECO:0007669"/>
    <property type="project" value="UniProtKB-KW"/>
</dbReference>
<dbReference type="Pfam" id="PF00384">
    <property type="entry name" value="Molybdopterin"/>
    <property type="match status" value="1"/>
</dbReference>
<feature type="region of interest" description="Disordered" evidence="8">
    <location>
        <begin position="815"/>
        <end position="834"/>
    </location>
</feature>
<evidence type="ECO:0000313" key="11">
    <source>
        <dbReference type="Proteomes" id="UP000662873"/>
    </source>
</evidence>
<accession>A0A809S2N8</accession>
<evidence type="ECO:0000259" key="9">
    <source>
        <dbReference type="PROSITE" id="PS51669"/>
    </source>
</evidence>
<dbReference type="PANTHER" id="PTHR43742">
    <property type="entry name" value="TRIMETHYLAMINE-N-OXIDE REDUCTASE"/>
    <property type="match status" value="1"/>
</dbReference>
<name>A0A809S2N8_9BACT</name>
<dbReference type="InterPro" id="IPR006656">
    <property type="entry name" value="Mopterin_OxRdtase"/>
</dbReference>
<reference evidence="10" key="1">
    <citation type="journal article" name="DNA Res.">
        <title>The physiological potential of anammox bacteria as revealed by their core genome structure.</title>
        <authorList>
            <person name="Okubo T."/>
            <person name="Toyoda A."/>
            <person name="Fukuhara K."/>
            <person name="Uchiyama I."/>
            <person name="Harigaya Y."/>
            <person name="Kuroiwa M."/>
            <person name="Suzuki T."/>
            <person name="Murakami Y."/>
            <person name="Suwa Y."/>
            <person name="Takami H."/>
        </authorList>
    </citation>
    <scope>NUCLEOTIDE SEQUENCE</scope>
    <source>
        <strain evidence="10">317325-2</strain>
    </source>
</reference>
<dbReference type="AlphaFoldDB" id="A0A809S2N8"/>